<evidence type="ECO:0000256" key="7">
    <source>
        <dbReference type="ARBA" id="ARBA00022781"/>
    </source>
</evidence>
<evidence type="ECO:0000256" key="11">
    <source>
        <dbReference type="ARBA" id="ARBA00023136"/>
    </source>
</evidence>
<keyword evidence="11 13" id="KW-0472">Membrane</keyword>
<evidence type="ECO:0000256" key="2">
    <source>
        <dbReference type="ARBA" id="ARBA00008892"/>
    </source>
</evidence>
<keyword evidence="6 12" id="KW-0812">Transmembrane</keyword>
<name>A0A1W6Q595_9HYME</name>
<evidence type="ECO:0000256" key="9">
    <source>
        <dbReference type="ARBA" id="ARBA00023065"/>
    </source>
</evidence>
<evidence type="ECO:0000256" key="8">
    <source>
        <dbReference type="ARBA" id="ARBA00022989"/>
    </source>
</evidence>
<proteinExistence type="inferred from homology"/>
<evidence type="ECO:0000256" key="13">
    <source>
        <dbReference type="SAM" id="Phobius"/>
    </source>
</evidence>
<reference evidence="14" key="1">
    <citation type="submission" date="2016-09" db="EMBL/GenBank/DDBJ databases">
        <title>The phylogeny and evolutionary history of the subfamily Cephinae (Hymenoptera: Cephidae) inferred from mitogenomes.</title>
        <authorList>
            <person name="Korkmaz E.M."/>
            <person name="Dogan O."/>
            <person name="Durel B.S."/>
            <person name="Budak M."/>
            <person name="Basibuyuk H.H."/>
        </authorList>
    </citation>
    <scope>NUCLEOTIDE SEQUENCE</scope>
</reference>
<dbReference type="GO" id="GO:0031966">
    <property type="term" value="C:mitochondrial membrane"/>
    <property type="evidence" value="ECO:0007669"/>
    <property type="project" value="UniProtKB-SubCell"/>
</dbReference>
<keyword evidence="9 12" id="KW-0406">Ion transport</keyword>
<evidence type="ECO:0000256" key="3">
    <source>
        <dbReference type="ARBA" id="ARBA00011291"/>
    </source>
</evidence>
<evidence type="ECO:0000256" key="6">
    <source>
        <dbReference type="ARBA" id="ARBA00022692"/>
    </source>
</evidence>
<dbReference type="GO" id="GO:0015986">
    <property type="term" value="P:proton motive force-driven ATP synthesis"/>
    <property type="evidence" value="ECO:0007669"/>
    <property type="project" value="InterPro"/>
</dbReference>
<evidence type="ECO:0000313" key="14">
    <source>
        <dbReference type="EMBL" id="ARO34922.1"/>
    </source>
</evidence>
<dbReference type="AlphaFoldDB" id="A0A1W6Q595"/>
<keyword evidence="4 12" id="KW-0813">Transport</keyword>
<evidence type="ECO:0000256" key="4">
    <source>
        <dbReference type="ARBA" id="ARBA00022448"/>
    </source>
</evidence>
<organism evidence="14">
    <name type="scientific">Janus compressus</name>
    <dbReference type="NCBI Taxonomy" id="1385266"/>
    <lineage>
        <taxon>Eukaryota</taxon>
        <taxon>Metazoa</taxon>
        <taxon>Ecdysozoa</taxon>
        <taxon>Arthropoda</taxon>
        <taxon>Hexapoda</taxon>
        <taxon>Insecta</taxon>
        <taxon>Pterygota</taxon>
        <taxon>Neoptera</taxon>
        <taxon>Endopterygota</taxon>
        <taxon>Hymenoptera</taxon>
        <taxon>Cephoidea</taxon>
        <taxon>Cephidae</taxon>
        <taxon>Janus</taxon>
    </lineage>
</organism>
<keyword evidence="7 12" id="KW-0375">Hydrogen ion transport</keyword>
<dbReference type="InterPro" id="IPR001421">
    <property type="entry name" value="ATP8_metazoa"/>
</dbReference>
<keyword evidence="10 12" id="KW-0496">Mitochondrion</keyword>
<keyword evidence="5 12" id="KW-0138">CF(0)</keyword>
<dbReference type="EMBL" id="KX907844">
    <property type="protein sequence ID" value="ARO34922.1"/>
    <property type="molecule type" value="Genomic_DNA"/>
</dbReference>
<comment type="subcellular location">
    <subcellularLocation>
        <location evidence="1 12">Mitochondrion membrane</location>
        <topology evidence="1 12">Single-pass membrane protein</topology>
    </subcellularLocation>
</comment>
<dbReference type="GO" id="GO:0015078">
    <property type="term" value="F:proton transmembrane transporter activity"/>
    <property type="evidence" value="ECO:0007669"/>
    <property type="project" value="InterPro"/>
</dbReference>
<dbReference type="GO" id="GO:0045259">
    <property type="term" value="C:proton-transporting ATP synthase complex"/>
    <property type="evidence" value="ECO:0007669"/>
    <property type="project" value="UniProtKB-KW"/>
</dbReference>
<evidence type="ECO:0000256" key="1">
    <source>
        <dbReference type="ARBA" id="ARBA00004304"/>
    </source>
</evidence>
<comment type="subunit">
    <text evidence="3">F-type ATPases have 2 components, CF(1) - the catalytic core - and CF(0) - the membrane proton channel.</text>
</comment>
<feature type="transmembrane region" description="Helical" evidence="13">
    <location>
        <begin position="6"/>
        <end position="29"/>
    </location>
</feature>
<sequence length="54" mass="6623">MPQMSPMNWILMLIMFTLIMITCMSLIYFNYLPTPKKYKLTNKYKNNIPTSWKW</sequence>
<evidence type="ECO:0000256" key="5">
    <source>
        <dbReference type="ARBA" id="ARBA00022547"/>
    </source>
</evidence>
<gene>
    <name evidence="14" type="primary">ATP8</name>
</gene>
<comment type="similarity">
    <text evidence="2 12">Belongs to the ATPase protein 8 family.</text>
</comment>
<evidence type="ECO:0000256" key="12">
    <source>
        <dbReference type="RuleBase" id="RU003661"/>
    </source>
</evidence>
<protein>
    <recommendedName>
        <fullName evidence="12">ATP synthase complex subunit 8</fullName>
    </recommendedName>
</protein>
<dbReference type="Pfam" id="PF00895">
    <property type="entry name" value="ATP-synt_8"/>
    <property type="match status" value="1"/>
</dbReference>
<keyword evidence="8 13" id="KW-1133">Transmembrane helix</keyword>
<evidence type="ECO:0000256" key="10">
    <source>
        <dbReference type="ARBA" id="ARBA00023128"/>
    </source>
</evidence>
<accession>A0A1W6Q595</accession>
<geneLocation type="mitochondrion" evidence="14"/>